<organism evidence="7 8">
    <name type="scientific">Pseudomonas duriflava</name>
    <dbReference type="NCBI Taxonomy" id="459528"/>
    <lineage>
        <taxon>Bacteria</taxon>
        <taxon>Pseudomonadati</taxon>
        <taxon>Pseudomonadota</taxon>
        <taxon>Gammaproteobacteria</taxon>
        <taxon>Pseudomonadales</taxon>
        <taxon>Pseudomonadaceae</taxon>
        <taxon>Pseudomonas</taxon>
    </lineage>
</organism>
<evidence type="ECO:0000256" key="2">
    <source>
        <dbReference type="ARBA" id="ARBA00008954"/>
    </source>
</evidence>
<dbReference type="InterPro" id="IPR015421">
    <property type="entry name" value="PyrdxlP-dep_Trfase_major"/>
</dbReference>
<comment type="similarity">
    <text evidence="2 6">Belongs to the class-III pyridoxal-phosphate-dependent aminotransferase family.</text>
</comment>
<dbReference type="GO" id="GO:0034386">
    <property type="term" value="F:4-aminobutyrate:2-oxoglutarate transaminase activity"/>
    <property type="evidence" value="ECO:0007669"/>
    <property type="project" value="InterPro"/>
</dbReference>
<dbReference type="Gene3D" id="3.90.1150.10">
    <property type="entry name" value="Aspartate Aminotransferase, domain 1"/>
    <property type="match status" value="1"/>
</dbReference>
<dbReference type="OrthoDB" id="9801052at2"/>
<dbReference type="PROSITE" id="PS00600">
    <property type="entry name" value="AA_TRANSFER_CLASS_3"/>
    <property type="match status" value="1"/>
</dbReference>
<dbReference type="PANTHER" id="PTHR11986">
    <property type="entry name" value="AMINOTRANSFERASE CLASS III"/>
    <property type="match status" value="1"/>
</dbReference>
<keyword evidence="5 6" id="KW-0663">Pyridoxal phosphate</keyword>
<evidence type="ECO:0000256" key="6">
    <source>
        <dbReference type="RuleBase" id="RU003560"/>
    </source>
</evidence>
<dbReference type="InterPro" id="IPR015424">
    <property type="entry name" value="PyrdxlP-dep_Trfase"/>
</dbReference>
<protein>
    <submittedName>
        <fullName evidence="7">5-aminovalerate/4-aminobutyrate aminotransferase</fullName>
    </submittedName>
</protein>
<accession>A0A562QDY2</accession>
<dbReference type="FunFam" id="3.40.640.10:FF:000013">
    <property type="entry name" value="4-aminobutyrate aminotransferase"/>
    <property type="match status" value="1"/>
</dbReference>
<evidence type="ECO:0000256" key="1">
    <source>
        <dbReference type="ARBA" id="ARBA00001933"/>
    </source>
</evidence>
<name>A0A562QDY2_9PSED</name>
<evidence type="ECO:0000256" key="5">
    <source>
        <dbReference type="ARBA" id="ARBA00022898"/>
    </source>
</evidence>
<dbReference type="GO" id="GO:0030170">
    <property type="term" value="F:pyridoxal phosphate binding"/>
    <property type="evidence" value="ECO:0007669"/>
    <property type="project" value="InterPro"/>
</dbReference>
<reference evidence="7 8" key="1">
    <citation type="journal article" date="2015" name="Stand. Genomic Sci.">
        <title>Genomic Encyclopedia of Bacterial and Archaeal Type Strains, Phase III: the genomes of soil and plant-associated and newly described type strains.</title>
        <authorList>
            <person name="Whitman W.B."/>
            <person name="Woyke T."/>
            <person name="Klenk H.P."/>
            <person name="Zhou Y."/>
            <person name="Lilburn T.G."/>
            <person name="Beck B.J."/>
            <person name="De Vos P."/>
            <person name="Vandamme P."/>
            <person name="Eisen J.A."/>
            <person name="Garrity G."/>
            <person name="Hugenholtz P."/>
            <person name="Kyrpides N.C."/>
        </authorList>
    </citation>
    <scope>NUCLEOTIDE SEQUENCE [LARGE SCALE GENOMIC DNA]</scope>
    <source>
        <strain evidence="7 8">CGMCC 1.6858</strain>
    </source>
</reference>
<dbReference type="Gene3D" id="3.40.640.10">
    <property type="entry name" value="Type I PLP-dependent aspartate aminotransferase-like (Major domain)"/>
    <property type="match status" value="1"/>
</dbReference>
<dbReference type="AlphaFoldDB" id="A0A562QDY2"/>
<dbReference type="RefSeq" id="WP_145140892.1">
    <property type="nucleotide sequence ID" value="NZ_VLKY01000005.1"/>
</dbReference>
<dbReference type="Proteomes" id="UP000316905">
    <property type="component" value="Unassembled WGS sequence"/>
</dbReference>
<dbReference type="CDD" id="cd00610">
    <property type="entry name" value="OAT_like"/>
    <property type="match status" value="1"/>
</dbReference>
<dbReference type="InterPro" id="IPR049704">
    <property type="entry name" value="Aminotrans_3_PPA_site"/>
</dbReference>
<evidence type="ECO:0000313" key="8">
    <source>
        <dbReference type="Proteomes" id="UP000316905"/>
    </source>
</evidence>
<dbReference type="EMBL" id="VLKY01000005">
    <property type="protein sequence ID" value="TWI54944.1"/>
    <property type="molecule type" value="Genomic_DNA"/>
</dbReference>
<dbReference type="InterPro" id="IPR005814">
    <property type="entry name" value="Aminotrans_3"/>
</dbReference>
<comment type="cofactor">
    <cofactor evidence="1">
        <name>pyridoxal 5'-phosphate</name>
        <dbReference type="ChEBI" id="CHEBI:597326"/>
    </cofactor>
</comment>
<dbReference type="GO" id="GO:0042802">
    <property type="term" value="F:identical protein binding"/>
    <property type="evidence" value="ECO:0007669"/>
    <property type="project" value="TreeGrafter"/>
</dbReference>
<evidence type="ECO:0000256" key="4">
    <source>
        <dbReference type="ARBA" id="ARBA00022679"/>
    </source>
</evidence>
<dbReference type="InterPro" id="IPR004632">
    <property type="entry name" value="4NH2But_aminotransferase_bac"/>
</dbReference>
<dbReference type="PIRSF" id="PIRSF000521">
    <property type="entry name" value="Transaminase_4ab_Lys_Orn"/>
    <property type="match status" value="1"/>
</dbReference>
<keyword evidence="3 7" id="KW-0032">Aminotransferase</keyword>
<proteinExistence type="inferred from homology"/>
<dbReference type="SUPFAM" id="SSF53383">
    <property type="entry name" value="PLP-dependent transferases"/>
    <property type="match status" value="1"/>
</dbReference>
<comment type="caution">
    <text evidence="7">The sequence shown here is derived from an EMBL/GenBank/DDBJ whole genome shotgun (WGS) entry which is preliminary data.</text>
</comment>
<dbReference type="PANTHER" id="PTHR11986:SF58">
    <property type="entry name" value="LEUCINE_METHIONINE RACEMASE"/>
    <property type="match status" value="1"/>
</dbReference>
<evidence type="ECO:0000256" key="3">
    <source>
        <dbReference type="ARBA" id="ARBA00022576"/>
    </source>
</evidence>
<keyword evidence="8" id="KW-1185">Reference proteome</keyword>
<dbReference type="Pfam" id="PF00202">
    <property type="entry name" value="Aminotran_3"/>
    <property type="match status" value="1"/>
</dbReference>
<dbReference type="NCBIfam" id="TIGR00700">
    <property type="entry name" value="GABAtrnsam"/>
    <property type="match status" value="1"/>
</dbReference>
<dbReference type="InterPro" id="IPR015422">
    <property type="entry name" value="PyrdxlP-dep_Trfase_small"/>
</dbReference>
<dbReference type="GO" id="GO:0009448">
    <property type="term" value="P:gamma-aminobutyric acid metabolic process"/>
    <property type="evidence" value="ECO:0007669"/>
    <property type="project" value="InterPro"/>
</dbReference>
<dbReference type="InterPro" id="IPR050103">
    <property type="entry name" value="Class-III_PLP-dep_AT"/>
</dbReference>
<sequence length="426" mass="45102">MSDTNASLMHRRNVAVARGVGQTHPIFVDRAENAKVWDVEGNEYLDFAGGIAVLNTGHLHPKVVAAVQEQLKKVSHTCFQVLAYEPYVEVCEKLNQLVPGNFPKKTALFNSGSEAVENAIKIARAATQRAGVIAFSSAYHGRTMMTLSLTGKVAPYSAGMGLMPGGVFRALYPCELHGITVDDAIASVERIFKNDAQPGDIAAIILEPVQGEGGFYAAPKDFMIRLRKLCDEHGILLIADEVQSGAGRTGTFFAMEQMGVDADLVTFAKSIAGGFPLSGVTGRANVIDSVGPGGLGGTYAGNPLACAAALAVIEAFEEEKLLDRSKAVGEQLTAGLKAIAAKHRSIVDVRGLGAMIAVELAEDGDVHKPNGALASQIVVRAREKNLIMLSCGTYGNVLRILVPLTVSDEDLQRGLAIIAECFDELA</sequence>
<dbReference type="NCBIfam" id="NF005985">
    <property type="entry name" value="PRK08088.1"/>
    <property type="match status" value="1"/>
</dbReference>
<gene>
    <name evidence="7" type="ORF">IQ22_01849</name>
</gene>
<keyword evidence="4 7" id="KW-0808">Transferase</keyword>
<evidence type="ECO:0000313" key="7">
    <source>
        <dbReference type="EMBL" id="TWI54944.1"/>
    </source>
</evidence>